<dbReference type="SUPFAM" id="SSF47473">
    <property type="entry name" value="EF-hand"/>
    <property type="match status" value="1"/>
</dbReference>
<sequence>MECAPFSLSLSLSLSPSLSPWRNARRLPNSGEYWAQVGRRPGLCTRTSTHALVYTRTCAHALLRGREQPRCCEGWRGRAGSGAVLGDAVSRTGEKMNEKEVDQLMTGHEDANGCINYEAFVKHIMAG</sequence>
<reference evidence="1" key="5">
    <citation type="submission" date="2025-09" db="UniProtKB">
        <authorList>
            <consortium name="Ensembl"/>
        </authorList>
    </citation>
    <scope>IDENTIFICATION</scope>
</reference>
<dbReference type="Proteomes" id="UP000314986">
    <property type="component" value="Unassembled WGS sequence"/>
</dbReference>
<dbReference type="Gene3D" id="1.10.238.10">
    <property type="entry name" value="EF-hand"/>
    <property type="match status" value="1"/>
</dbReference>
<protein>
    <submittedName>
        <fullName evidence="1">Myosin light chain 4-like</fullName>
    </submittedName>
</protein>
<evidence type="ECO:0000313" key="1">
    <source>
        <dbReference type="Ensembl" id="ENSCMIP00000001235.1"/>
    </source>
</evidence>
<dbReference type="STRING" id="7868.ENSCMIP00000001235"/>
<dbReference type="InParanoid" id="A0A4W3GF28"/>
<dbReference type="Ensembl" id="ENSCMIT00000001295.1">
    <property type="protein sequence ID" value="ENSCMIP00000001235.1"/>
    <property type="gene ID" value="ENSCMIG00000000820.1"/>
</dbReference>
<organism evidence="1 2">
    <name type="scientific">Callorhinchus milii</name>
    <name type="common">Ghost shark</name>
    <dbReference type="NCBI Taxonomy" id="7868"/>
    <lineage>
        <taxon>Eukaryota</taxon>
        <taxon>Metazoa</taxon>
        <taxon>Chordata</taxon>
        <taxon>Craniata</taxon>
        <taxon>Vertebrata</taxon>
        <taxon>Chondrichthyes</taxon>
        <taxon>Holocephali</taxon>
        <taxon>Chimaeriformes</taxon>
        <taxon>Callorhinchidae</taxon>
        <taxon>Callorhinchus</taxon>
    </lineage>
</organism>
<reference evidence="1" key="4">
    <citation type="submission" date="2025-08" db="UniProtKB">
        <authorList>
            <consortium name="Ensembl"/>
        </authorList>
    </citation>
    <scope>IDENTIFICATION</scope>
</reference>
<proteinExistence type="predicted"/>
<evidence type="ECO:0000313" key="2">
    <source>
        <dbReference type="Proteomes" id="UP000314986"/>
    </source>
</evidence>
<reference evidence="2" key="1">
    <citation type="journal article" date="2006" name="Science">
        <title>Ancient noncoding elements conserved in the human genome.</title>
        <authorList>
            <person name="Venkatesh B."/>
            <person name="Kirkness E.F."/>
            <person name="Loh Y.H."/>
            <person name="Halpern A.L."/>
            <person name="Lee A.P."/>
            <person name="Johnson J."/>
            <person name="Dandona N."/>
            <person name="Viswanathan L.D."/>
            <person name="Tay A."/>
            <person name="Venter J.C."/>
            <person name="Strausberg R.L."/>
            <person name="Brenner S."/>
        </authorList>
    </citation>
    <scope>NUCLEOTIDE SEQUENCE [LARGE SCALE GENOMIC DNA]</scope>
</reference>
<accession>A0A4W3GF28</accession>
<reference evidence="2" key="3">
    <citation type="journal article" date="2014" name="Nature">
        <title>Elephant shark genome provides unique insights into gnathostome evolution.</title>
        <authorList>
            <consortium name="International Elephant Shark Genome Sequencing Consortium"/>
            <person name="Venkatesh B."/>
            <person name="Lee A.P."/>
            <person name="Ravi V."/>
            <person name="Maurya A.K."/>
            <person name="Lian M.M."/>
            <person name="Swann J.B."/>
            <person name="Ohta Y."/>
            <person name="Flajnik M.F."/>
            <person name="Sutoh Y."/>
            <person name="Kasahara M."/>
            <person name="Hoon S."/>
            <person name="Gangu V."/>
            <person name="Roy S.W."/>
            <person name="Irimia M."/>
            <person name="Korzh V."/>
            <person name="Kondrychyn I."/>
            <person name="Lim Z.W."/>
            <person name="Tay B.H."/>
            <person name="Tohari S."/>
            <person name="Kong K.W."/>
            <person name="Ho S."/>
            <person name="Lorente-Galdos B."/>
            <person name="Quilez J."/>
            <person name="Marques-Bonet T."/>
            <person name="Raney B.J."/>
            <person name="Ingham P.W."/>
            <person name="Tay A."/>
            <person name="Hillier L.W."/>
            <person name="Minx P."/>
            <person name="Boehm T."/>
            <person name="Wilson R.K."/>
            <person name="Brenner S."/>
            <person name="Warren W.C."/>
        </authorList>
    </citation>
    <scope>NUCLEOTIDE SEQUENCE [LARGE SCALE GENOMIC DNA]</scope>
</reference>
<reference evidence="2" key="2">
    <citation type="journal article" date="2007" name="PLoS Biol.">
        <title>Survey sequencing and comparative analysis of the elephant shark (Callorhinchus milii) genome.</title>
        <authorList>
            <person name="Venkatesh B."/>
            <person name="Kirkness E.F."/>
            <person name="Loh Y.H."/>
            <person name="Halpern A.L."/>
            <person name="Lee A.P."/>
            <person name="Johnson J."/>
            <person name="Dandona N."/>
            <person name="Viswanathan L.D."/>
            <person name="Tay A."/>
            <person name="Venter J.C."/>
            <person name="Strausberg R.L."/>
            <person name="Brenner S."/>
        </authorList>
    </citation>
    <scope>NUCLEOTIDE SEQUENCE [LARGE SCALE GENOMIC DNA]</scope>
</reference>
<dbReference type="AlphaFoldDB" id="A0A4W3GF28"/>
<dbReference type="InterPro" id="IPR011992">
    <property type="entry name" value="EF-hand-dom_pair"/>
</dbReference>
<keyword evidence="2" id="KW-1185">Reference proteome</keyword>
<name>A0A4W3GF28_CALMI</name>